<evidence type="ECO:0000256" key="2">
    <source>
        <dbReference type="ARBA" id="ARBA00022490"/>
    </source>
</evidence>
<evidence type="ECO:0000256" key="1">
    <source>
        <dbReference type="ARBA" id="ARBA00004496"/>
    </source>
</evidence>
<comment type="subcellular location">
    <subcellularLocation>
        <location evidence="1">Cytoplasm</location>
    </subcellularLocation>
</comment>
<dbReference type="SUPFAM" id="SSF50447">
    <property type="entry name" value="Translation proteins"/>
    <property type="match status" value="1"/>
</dbReference>
<dbReference type="Pfam" id="PF22042">
    <property type="entry name" value="EF-G_D2"/>
    <property type="match status" value="1"/>
</dbReference>
<dbReference type="PANTHER" id="PTHR42908">
    <property type="entry name" value="TRANSLATION ELONGATION FACTOR-RELATED"/>
    <property type="match status" value="1"/>
</dbReference>
<dbReference type="Gene3D" id="3.30.70.870">
    <property type="entry name" value="Elongation Factor G (Translational Gtpase), domain 3"/>
    <property type="match status" value="1"/>
</dbReference>
<dbReference type="InterPro" id="IPR020568">
    <property type="entry name" value="Ribosomal_Su5_D2-typ_SF"/>
</dbReference>
<organism evidence="11 12">
    <name type="scientific">Brettanomyces naardenensis</name>
    <name type="common">Yeast</name>
    <dbReference type="NCBI Taxonomy" id="13370"/>
    <lineage>
        <taxon>Eukaryota</taxon>
        <taxon>Fungi</taxon>
        <taxon>Dikarya</taxon>
        <taxon>Ascomycota</taxon>
        <taxon>Saccharomycotina</taxon>
        <taxon>Pichiomycetes</taxon>
        <taxon>Pichiales</taxon>
        <taxon>Pichiaceae</taxon>
        <taxon>Brettanomyces</taxon>
    </lineage>
</organism>
<dbReference type="InterPro" id="IPR041095">
    <property type="entry name" value="EFG_II"/>
</dbReference>
<dbReference type="FunFam" id="3.30.70.240:FF:000006">
    <property type="entry name" value="Elongation factor like GTPase 1"/>
    <property type="match status" value="1"/>
</dbReference>
<dbReference type="GO" id="GO:0042256">
    <property type="term" value="P:cytosolic ribosome assembly"/>
    <property type="evidence" value="ECO:0007669"/>
    <property type="project" value="UniProtKB-ARBA"/>
</dbReference>
<dbReference type="GO" id="GO:1990904">
    <property type="term" value="C:ribonucleoprotein complex"/>
    <property type="evidence" value="ECO:0007669"/>
    <property type="project" value="TreeGrafter"/>
</dbReference>
<dbReference type="SMART" id="SM00838">
    <property type="entry name" value="EFG_C"/>
    <property type="match status" value="1"/>
</dbReference>
<dbReference type="InterPro" id="IPR053905">
    <property type="entry name" value="EF-G-like_DII"/>
</dbReference>
<dbReference type="Gene3D" id="2.40.30.10">
    <property type="entry name" value="Translation factors"/>
    <property type="match status" value="1"/>
</dbReference>
<dbReference type="CDD" id="cd04096">
    <property type="entry name" value="eEF2_snRNP_like_C"/>
    <property type="match status" value="1"/>
</dbReference>
<dbReference type="Gene3D" id="3.30.230.10">
    <property type="match status" value="1"/>
</dbReference>
<evidence type="ECO:0000256" key="6">
    <source>
        <dbReference type="ARBA" id="ARBA00023134"/>
    </source>
</evidence>
<evidence type="ECO:0000313" key="11">
    <source>
        <dbReference type="EMBL" id="VEU20249.1"/>
    </source>
</evidence>
<feature type="domain" description="Tr-type G" evidence="10">
    <location>
        <begin position="1"/>
        <end position="217"/>
    </location>
</feature>
<comment type="catalytic activity">
    <reaction evidence="7">
        <text>GTP + H2O = GDP + phosphate + H(+)</text>
        <dbReference type="Rhea" id="RHEA:19669"/>
        <dbReference type="ChEBI" id="CHEBI:15377"/>
        <dbReference type="ChEBI" id="CHEBI:15378"/>
        <dbReference type="ChEBI" id="CHEBI:37565"/>
        <dbReference type="ChEBI" id="CHEBI:43474"/>
        <dbReference type="ChEBI" id="CHEBI:58189"/>
    </reaction>
</comment>
<dbReference type="Gene3D" id="3.40.50.300">
    <property type="entry name" value="P-loop containing nucleotide triphosphate hydrolases"/>
    <property type="match status" value="1"/>
</dbReference>
<dbReference type="CDD" id="cd01681">
    <property type="entry name" value="aeEF2_snRNP_like_IV"/>
    <property type="match status" value="1"/>
</dbReference>
<accession>A0A448YH66</accession>
<evidence type="ECO:0000256" key="7">
    <source>
        <dbReference type="ARBA" id="ARBA00048548"/>
    </source>
</evidence>
<evidence type="ECO:0000259" key="10">
    <source>
        <dbReference type="PROSITE" id="PS51722"/>
    </source>
</evidence>
<dbReference type="PROSITE" id="PS51722">
    <property type="entry name" value="G_TR_2"/>
    <property type="match status" value="1"/>
</dbReference>
<evidence type="ECO:0000256" key="3">
    <source>
        <dbReference type="ARBA" id="ARBA00022517"/>
    </source>
</evidence>
<gene>
    <name evidence="11" type="ORF">BRENAR_LOCUS984</name>
</gene>
<dbReference type="GO" id="GO:0005829">
    <property type="term" value="C:cytosol"/>
    <property type="evidence" value="ECO:0007669"/>
    <property type="project" value="TreeGrafter"/>
</dbReference>
<keyword evidence="5" id="KW-0378">Hydrolase</keyword>
<reference evidence="11 12" key="1">
    <citation type="submission" date="2018-12" db="EMBL/GenBank/DDBJ databases">
        <authorList>
            <person name="Tiukova I."/>
            <person name="Dainat J."/>
        </authorList>
    </citation>
    <scope>NUCLEOTIDE SEQUENCE [LARGE SCALE GENOMIC DNA]</scope>
</reference>
<dbReference type="EMBL" id="CAACVR010000003">
    <property type="protein sequence ID" value="VEU20249.1"/>
    <property type="molecule type" value="Genomic_DNA"/>
</dbReference>
<dbReference type="SUPFAM" id="SSF54980">
    <property type="entry name" value="EF-G C-terminal domain-like"/>
    <property type="match status" value="2"/>
</dbReference>
<dbReference type="InterPro" id="IPR056752">
    <property type="entry name" value="EFL1"/>
</dbReference>
<dbReference type="STRING" id="13370.A0A448YH66"/>
<keyword evidence="2" id="KW-0963">Cytoplasm</keyword>
<evidence type="ECO:0000256" key="9">
    <source>
        <dbReference type="ARBA" id="ARBA00081809"/>
    </source>
</evidence>
<keyword evidence="3" id="KW-0690">Ribosome biogenesis</keyword>
<keyword evidence="6" id="KW-0342">GTP-binding</keyword>
<dbReference type="InterPro" id="IPR000795">
    <property type="entry name" value="T_Tr_GTP-bd_dom"/>
</dbReference>
<dbReference type="CDD" id="cd16261">
    <property type="entry name" value="EF2_snRNP_III"/>
    <property type="match status" value="1"/>
</dbReference>
<dbReference type="Pfam" id="PF00679">
    <property type="entry name" value="EFG_C"/>
    <property type="match status" value="1"/>
</dbReference>
<dbReference type="FunCoup" id="A0A448YH66">
    <property type="interactions" value="818"/>
</dbReference>
<dbReference type="SUPFAM" id="SSF54211">
    <property type="entry name" value="Ribosomal protein S5 domain 2-like"/>
    <property type="match status" value="1"/>
</dbReference>
<protein>
    <recommendedName>
        <fullName evidence="8">Ribosome assembly protein 1</fullName>
    </recommendedName>
    <alternativeName>
        <fullName evidence="9">Elongation factor-like 1</fullName>
    </alternativeName>
</protein>
<dbReference type="OrthoDB" id="364892at2759"/>
<dbReference type="Pfam" id="PF14492">
    <property type="entry name" value="EFG_III"/>
    <property type="match status" value="1"/>
</dbReference>
<dbReference type="InterPro" id="IPR009000">
    <property type="entry name" value="Transl_B-barrel_sf"/>
</dbReference>
<dbReference type="PRINTS" id="PR00315">
    <property type="entry name" value="ELONGATNFCT"/>
</dbReference>
<dbReference type="InterPro" id="IPR014721">
    <property type="entry name" value="Ribsml_uS5_D2-typ_fold_subgr"/>
</dbReference>
<sequence length="1004" mass="111971">MAGKVRYLDSRPDEQLRGITMESSAISLYFKTVHKSRKGEGVTGTEEKDHIKEYLINLIDSPGHVDFSSEVSIASRLCDGAVVLVDVVEGVCSQTVTVLRQCWVDKLKPILVLNKIDRLITELQMSTTEAYLHLSKVIEQVNSVIGSFYAGERMQENYLWRVRMEEGDTTEFVEKDDADIYFSPEKNNVIFASAVDGWGFNVAQFAVIYERKLGVAREKLQKYLWGDYYLDPKTKKIITSKGLKGRNLKPMFVMFVLENIWYVYNVAVLNRDQEKLEKVVKSIKVKVLPRELKSKDTKQLINTIMSQWIPVSNAVLLTVADKLPSPLESQKQRIQSILDFTPGSKLIDSQLRNDMIECNKKGNVSCYVSKMLLIPEADLPENQREAVGQDQLAERGRQARIAAAKAAEAAKMVEDAEKESDDIHSRVQDSTANNEFEFEFEEEGNDGEAEDDRAEKEALVGFARMYSGTLSVGDEVSVLRPRFDPAKPAEHISKTTITSLYLLMGRDLIALKTVPAGNIVGIGGLAGHLLKSGTLVTPGVLGASLAGMNITSPPIVKVALEPENPTQMDRLEKGLELLNQADPCVQTYLEGSGEHILATAGELHLERCLKDLRERFAGIEITASKPVIPYRETIVSEAEMNPSKNPELGRGGDVLTLDKYKITFQTLPLPKEATKLLLENGSTIREIQASENSQKIEEVREEGADEVEGDISGDNNIQGSEAISVDTFREKLGKAFDDYDELKVKDNIRWSSSLVERIAAFGPKRVGPNILFDSEDQQVRRLFSRSSMKASDRFEHEYSLISGFQLAVSQGPLVAEPMEGTAIFIKSIERIPDEDVVPIPNVSGRLISATKDSIHKGFLDWSPRLMLAMYVCDIQASAEVLGKVYAVVQKRKGSIVKEEMKEGTPFFTITAKIPVVEAFGFSDDIRKRTSGAASPQLVFAGFEAIDQDPFWVPATEEELVELGEVADKENVARKYMNTVRKRKGLFVDEKVVENAEKQRTLKKD</sequence>
<keyword evidence="4" id="KW-0547">Nucleotide-binding</keyword>
<evidence type="ECO:0000256" key="4">
    <source>
        <dbReference type="ARBA" id="ARBA00022741"/>
    </source>
</evidence>
<name>A0A448YH66_BRENA</name>
<dbReference type="InParanoid" id="A0A448YH66"/>
<dbReference type="FunFam" id="3.30.70.870:FF:000002">
    <property type="entry name" value="Translation elongation factor 2"/>
    <property type="match status" value="1"/>
</dbReference>
<dbReference type="InterPro" id="IPR035647">
    <property type="entry name" value="EFG_III/V"/>
</dbReference>
<dbReference type="Pfam" id="PF00009">
    <property type="entry name" value="GTP_EFTU"/>
    <property type="match status" value="1"/>
</dbReference>
<dbReference type="Proteomes" id="UP000290900">
    <property type="component" value="Unassembled WGS sequence"/>
</dbReference>
<dbReference type="SUPFAM" id="SSF52540">
    <property type="entry name" value="P-loop containing nucleoside triphosphate hydrolases"/>
    <property type="match status" value="1"/>
</dbReference>
<dbReference type="Pfam" id="PF25118">
    <property type="entry name" value="EFL1"/>
    <property type="match status" value="1"/>
</dbReference>
<keyword evidence="12" id="KW-1185">Reference proteome</keyword>
<evidence type="ECO:0000313" key="12">
    <source>
        <dbReference type="Proteomes" id="UP000290900"/>
    </source>
</evidence>
<dbReference type="FunFam" id="3.40.50.300:FF:000746">
    <property type="entry name" value="Ribosome assembly protein 1"/>
    <property type="match status" value="1"/>
</dbReference>
<dbReference type="Gene3D" id="3.90.1430.10">
    <property type="entry name" value="Yeast translation eEF2 (G' domain)"/>
    <property type="match status" value="1"/>
</dbReference>
<dbReference type="FunFam" id="3.90.1430.10:FF:000002">
    <property type="entry name" value="Elongation factor like GTPase 1"/>
    <property type="match status" value="1"/>
</dbReference>
<dbReference type="PANTHER" id="PTHR42908:SF3">
    <property type="entry name" value="ELONGATION FACTOR-LIKE GTPASE 1"/>
    <property type="match status" value="1"/>
</dbReference>
<dbReference type="GO" id="GO:0043022">
    <property type="term" value="F:ribosome binding"/>
    <property type="evidence" value="ECO:0007669"/>
    <property type="project" value="TreeGrafter"/>
</dbReference>
<dbReference type="Gene3D" id="3.30.70.240">
    <property type="match status" value="1"/>
</dbReference>
<dbReference type="GO" id="GO:0003924">
    <property type="term" value="F:GTPase activity"/>
    <property type="evidence" value="ECO:0007669"/>
    <property type="project" value="InterPro"/>
</dbReference>
<evidence type="ECO:0000256" key="8">
    <source>
        <dbReference type="ARBA" id="ARBA00068031"/>
    </source>
</evidence>
<dbReference type="AlphaFoldDB" id="A0A448YH66"/>
<evidence type="ECO:0000256" key="5">
    <source>
        <dbReference type="ARBA" id="ARBA00022801"/>
    </source>
</evidence>
<proteinExistence type="predicted"/>
<dbReference type="InterPro" id="IPR027417">
    <property type="entry name" value="P-loop_NTPase"/>
</dbReference>
<dbReference type="InterPro" id="IPR000640">
    <property type="entry name" value="EFG_V-like"/>
</dbReference>
<dbReference type="CDD" id="cd16268">
    <property type="entry name" value="EF2_II"/>
    <property type="match status" value="1"/>
</dbReference>
<dbReference type="GO" id="GO:0005525">
    <property type="term" value="F:GTP binding"/>
    <property type="evidence" value="ECO:0007669"/>
    <property type="project" value="UniProtKB-KW"/>
</dbReference>